<feature type="domain" description="Maltokinase N-terminal cap" evidence="5">
    <location>
        <begin position="20"/>
        <end position="107"/>
    </location>
</feature>
<proteinExistence type="predicted"/>
<dbReference type="InterPro" id="IPR040999">
    <property type="entry name" value="Mak_N_cap"/>
</dbReference>
<dbReference type="PATRIC" id="fig|68223.7.peg.6306"/>
<keyword evidence="7" id="KW-1185">Reference proteome</keyword>
<evidence type="ECO:0000256" key="3">
    <source>
        <dbReference type="ARBA" id="ARBA00022777"/>
    </source>
</evidence>
<dbReference type="STRING" id="68223.GCA_002028425_05628"/>
<dbReference type="AlphaFoldDB" id="A0A0F4JJK0"/>
<dbReference type="GO" id="GO:0005524">
    <property type="term" value="F:ATP binding"/>
    <property type="evidence" value="ECO:0007669"/>
    <property type="project" value="UniProtKB-KW"/>
</dbReference>
<organism evidence="6 7">
    <name type="scientific">Streptomyces katrae</name>
    <dbReference type="NCBI Taxonomy" id="68223"/>
    <lineage>
        <taxon>Bacteria</taxon>
        <taxon>Bacillati</taxon>
        <taxon>Actinomycetota</taxon>
        <taxon>Actinomycetes</taxon>
        <taxon>Kitasatosporales</taxon>
        <taxon>Streptomycetaceae</taxon>
        <taxon>Streptomyces</taxon>
    </lineage>
</organism>
<dbReference type="Proteomes" id="UP000033551">
    <property type="component" value="Unassembled WGS sequence"/>
</dbReference>
<dbReference type="RefSeq" id="WP_045947376.1">
    <property type="nucleotide sequence ID" value="NZ_JZWV01000282.1"/>
</dbReference>
<comment type="caution">
    <text evidence="6">The sequence shown here is derived from an EMBL/GenBank/DDBJ whole genome shotgun (WGS) entry which is preliminary data.</text>
</comment>
<sequence length="216" mass="22406">MAVIHRTTMKPGKLELLAGWLPARPWYAGASAAPDLARAGGFRIDDPEGEVGIEFMVVTDSSGAGPVAYLVPLTYRGAPLEGAEEGLIGTSEHGVLGTRWIYDGAHDPVLTGRLLALLRGEAAPQHQSETGVPDPTVVPETAEDALPGGAAVVGVEDGPEGTRLVVEAGGRRLGLELLRVLEAGRTVPGALGRVTAGWELPDGTRPRGAFAVLREG</sequence>
<name>A0A0F4JJK0_9ACTN</name>
<dbReference type="GO" id="GO:0016301">
    <property type="term" value="F:kinase activity"/>
    <property type="evidence" value="ECO:0007669"/>
    <property type="project" value="UniProtKB-KW"/>
</dbReference>
<dbReference type="EMBL" id="JZWV01000282">
    <property type="protein sequence ID" value="KJY34507.1"/>
    <property type="molecule type" value="Genomic_DNA"/>
</dbReference>
<keyword evidence="1" id="KW-0808">Transferase</keyword>
<accession>A0A0F4JJK0</accession>
<evidence type="ECO:0000313" key="6">
    <source>
        <dbReference type="EMBL" id="KJY34507.1"/>
    </source>
</evidence>
<gene>
    <name evidence="6" type="ORF">VR44_11700</name>
</gene>
<protein>
    <submittedName>
        <fullName evidence="6">1,4-alpha-glucan branching protein</fullName>
    </submittedName>
</protein>
<keyword evidence="2" id="KW-0547">Nucleotide-binding</keyword>
<dbReference type="OrthoDB" id="3787729at2"/>
<evidence type="ECO:0000256" key="2">
    <source>
        <dbReference type="ARBA" id="ARBA00022741"/>
    </source>
</evidence>
<dbReference type="Pfam" id="PF18085">
    <property type="entry name" value="Mak_N_cap"/>
    <property type="match status" value="1"/>
</dbReference>
<reference evidence="6 7" key="1">
    <citation type="submission" date="2015-02" db="EMBL/GenBank/DDBJ databases">
        <authorList>
            <person name="Ju K.-S."/>
            <person name="Doroghazi J.R."/>
            <person name="Metcalf W."/>
        </authorList>
    </citation>
    <scope>NUCLEOTIDE SEQUENCE [LARGE SCALE GENOMIC DNA]</scope>
    <source>
        <strain evidence="6 7">NRRL ISP-5550</strain>
    </source>
</reference>
<keyword evidence="3" id="KW-0418">Kinase</keyword>
<evidence type="ECO:0000256" key="1">
    <source>
        <dbReference type="ARBA" id="ARBA00022679"/>
    </source>
</evidence>
<evidence type="ECO:0000256" key="4">
    <source>
        <dbReference type="ARBA" id="ARBA00022840"/>
    </source>
</evidence>
<keyword evidence="4" id="KW-0067">ATP-binding</keyword>
<evidence type="ECO:0000259" key="5">
    <source>
        <dbReference type="Pfam" id="PF18085"/>
    </source>
</evidence>
<evidence type="ECO:0000313" key="7">
    <source>
        <dbReference type="Proteomes" id="UP000033551"/>
    </source>
</evidence>